<sequence length="269" mass="29643">MRIFSTVLAILAGYFLSCLPAQAGTISEVSEAVCTEMKTRSVLKADSPVPCRRLRVVYFSYLGFDGKAHHDGEIVVLDAAADDVSSIFEELFRRRFPIGGARAMEHYDGDDTASMRDNNTSGFNHRALTGGGSLSVHAYGLAIDINPVQNPYIAFAGEGQAKVSPEAGSRYANRARLRPGKPERQGMAEDIVHVFAHHGFVIWGGDWDNPIDYQHFQISRKLAEQLAALPADKAREIFRLHVKQVRDCMRTASKKSSVQTASIACRQTQ</sequence>
<evidence type="ECO:0000313" key="4">
    <source>
        <dbReference type="Proteomes" id="UP001225596"/>
    </source>
</evidence>
<dbReference type="Pfam" id="PF13539">
    <property type="entry name" value="Peptidase_M15_4"/>
    <property type="match status" value="1"/>
</dbReference>
<reference evidence="3 4" key="1">
    <citation type="submission" date="2023-08" db="EMBL/GenBank/DDBJ databases">
        <title>Oxalobacteraceae gen .nov., isolated from river sludge outside the plant.</title>
        <authorList>
            <person name="Zhao S.Y."/>
        </authorList>
    </citation>
    <scope>NUCLEOTIDE SEQUENCE [LARGE SCALE GENOMIC DNA]</scope>
    <source>
        <strain evidence="3 4">R-40</strain>
    </source>
</reference>
<accession>A0ABU1BMC1</accession>
<feature type="signal peptide" evidence="1">
    <location>
        <begin position="1"/>
        <end position="23"/>
    </location>
</feature>
<evidence type="ECO:0000259" key="2">
    <source>
        <dbReference type="Pfam" id="PF13539"/>
    </source>
</evidence>
<gene>
    <name evidence="3" type="ORF">Q8A64_02525</name>
</gene>
<dbReference type="InterPro" id="IPR009045">
    <property type="entry name" value="Zn_M74/Hedgehog-like"/>
</dbReference>
<keyword evidence="1" id="KW-0732">Signal</keyword>
<evidence type="ECO:0000313" key="3">
    <source>
        <dbReference type="EMBL" id="MDQ9169279.1"/>
    </source>
</evidence>
<dbReference type="Gene3D" id="3.30.1380.10">
    <property type="match status" value="1"/>
</dbReference>
<organism evidence="3 4">
    <name type="scientific">Keguizhuia sedimenti</name>
    <dbReference type="NCBI Taxonomy" id="3064264"/>
    <lineage>
        <taxon>Bacteria</taxon>
        <taxon>Pseudomonadati</taxon>
        <taxon>Pseudomonadota</taxon>
        <taxon>Betaproteobacteria</taxon>
        <taxon>Burkholderiales</taxon>
        <taxon>Oxalobacteraceae</taxon>
        <taxon>Keguizhuia</taxon>
    </lineage>
</organism>
<proteinExistence type="predicted"/>
<comment type="caution">
    <text evidence="3">The sequence shown here is derived from an EMBL/GenBank/DDBJ whole genome shotgun (WGS) entry which is preliminary data.</text>
</comment>
<dbReference type="EMBL" id="JAUYVH010000001">
    <property type="protein sequence ID" value="MDQ9169279.1"/>
    <property type="molecule type" value="Genomic_DNA"/>
</dbReference>
<name>A0ABU1BMC1_9BURK</name>
<dbReference type="Proteomes" id="UP001225596">
    <property type="component" value="Unassembled WGS sequence"/>
</dbReference>
<feature type="chain" id="PRO_5045763225" evidence="1">
    <location>
        <begin position="24"/>
        <end position="269"/>
    </location>
</feature>
<evidence type="ECO:0000256" key="1">
    <source>
        <dbReference type="SAM" id="SignalP"/>
    </source>
</evidence>
<dbReference type="RefSeq" id="WP_338435141.1">
    <property type="nucleotide sequence ID" value="NZ_JAUYVH010000001.1"/>
</dbReference>
<protein>
    <submittedName>
        <fullName evidence="3">M15 family metallopeptidase</fullName>
    </submittedName>
</protein>
<dbReference type="SUPFAM" id="SSF55166">
    <property type="entry name" value="Hedgehog/DD-peptidase"/>
    <property type="match status" value="1"/>
</dbReference>
<feature type="domain" description="Peptidase M15C" evidence="2">
    <location>
        <begin position="130"/>
        <end position="218"/>
    </location>
</feature>
<keyword evidence="4" id="KW-1185">Reference proteome</keyword>
<dbReference type="InterPro" id="IPR039561">
    <property type="entry name" value="Peptidase_M15C"/>
</dbReference>